<gene>
    <name evidence="3" type="ORF">TrLO_g13221</name>
</gene>
<dbReference type="EMBL" id="BRXW01000114">
    <property type="protein sequence ID" value="GMI07658.1"/>
    <property type="molecule type" value="Genomic_DNA"/>
</dbReference>
<feature type="region of interest" description="Disordered" evidence="2">
    <location>
        <begin position="24"/>
        <end position="43"/>
    </location>
</feature>
<feature type="compositionally biased region" description="Basic residues" evidence="2">
    <location>
        <begin position="444"/>
        <end position="461"/>
    </location>
</feature>
<feature type="coiled-coil region" evidence="1">
    <location>
        <begin position="146"/>
        <end position="229"/>
    </location>
</feature>
<feature type="compositionally biased region" description="Acidic residues" evidence="2">
    <location>
        <begin position="315"/>
        <end position="339"/>
    </location>
</feature>
<dbReference type="Proteomes" id="UP001165122">
    <property type="component" value="Unassembled WGS sequence"/>
</dbReference>
<feature type="region of interest" description="Disordered" evidence="2">
    <location>
        <begin position="588"/>
        <end position="611"/>
    </location>
</feature>
<keyword evidence="4" id="KW-1185">Reference proteome</keyword>
<evidence type="ECO:0000313" key="4">
    <source>
        <dbReference type="Proteomes" id="UP001165122"/>
    </source>
</evidence>
<reference evidence="4" key="1">
    <citation type="journal article" date="2023" name="Commun. Biol.">
        <title>Genome analysis of Parmales, the sister group of diatoms, reveals the evolutionary specialization of diatoms from phago-mixotrophs to photoautotrophs.</title>
        <authorList>
            <person name="Ban H."/>
            <person name="Sato S."/>
            <person name="Yoshikawa S."/>
            <person name="Yamada K."/>
            <person name="Nakamura Y."/>
            <person name="Ichinomiya M."/>
            <person name="Sato N."/>
            <person name="Blanc-Mathieu R."/>
            <person name="Endo H."/>
            <person name="Kuwata A."/>
            <person name="Ogata H."/>
        </authorList>
    </citation>
    <scope>NUCLEOTIDE SEQUENCE [LARGE SCALE GENOMIC DNA]</scope>
    <source>
        <strain evidence="4">NIES 3700</strain>
    </source>
</reference>
<feature type="compositionally biased region" description="Basic residues" evidence="2">
    <location>
        <begin position="595"/>
        <end position="611"/>
    </location>
</feature>
<proteinExistence type="predicted"/>
<feature type="compositionally biased region" description="Polar residues" evidence="2">
    <location>
        <begin position="392"/>
        <end position="411"/>
    </location>
</feature>
<name>A0A9W7FAJ2_9STRA</name>
<dbReference type="AlphaFoldDB" id="A0A9W7FAJ2"/>
<organism evidence="3 4">
    <name type="scientific">Triparma laevis f. longispina</name>
    <dbReference type="NCBI Taxonomy" id="1714387"/>
    <lineage>
        <taxon>Eukaryota</taxon>
        <taxon>Sar</taxon>
        <taxon>Stramenopiles</taxon>
        <taxon>Ochrophyta</taxon>
        <taxon>Bolidophyceae</taxon>
        <taxon>Parmales</taxon>
        <taxon>Triparmaceae</taxon>
        <taxon>Triparma</taxon>
    </lineage>
</organism>
<accession>A0A9W7FAJ2</accession>
<feature type="compositionally biased region" description="Polar residues" evidence="2">
    <location>
        <begin position="367"/>
        <end position="377"/>
    </location>
</feature>
<evidence type="ECO:0000256" key="1">
    <source>
        <dbReference type="SAM" id="Coils"/>
    </source>
</evidence>
<protein>
    <submittedName>
        <fullName evidence="3">Uncharacterized protein</fullName>
    </submittedName>
</protein>
<sequence>MSWQRKVKSTEGYLTESRYTSDRLRAGFGKKPSETLKQREAKYAQDRESVNLNWLMDEGGGGGQGNEEEDWLGSLHKSLDDANLEGENNAKYDEMERELFNAVEALESQKAESSRVKNELVRVMVERDDLVEVLSSKPNEKPPVSVEVLRKLKEDVGEMVREAEKREKVEEDLRVLVKHSEERCEDMERKWLEEQRVVEEELKRMGRWKFEAEKGLEELEREKDFYKKKWEEGGGVIENLKGEILGLKEGEPLVVKEEVLVVEEEDVVLEEDEEEKEREAFRQAVAAWRVDTEDISKASSGDKILTARSTKKEEEGDEQEEEGASEEVLDVLADIETDEQYTAPPETLSPAPPTPNPRPLSLKMPKSATSSPASRGNVSDDDSEKSIEWEASSLTPGKSKSPLMSSASTAALQMINARPKASIELSKPKMATVPKAKPTASPMRKGKGGKRVRKSPAKSPKKKAEAVDVDVDVDVDVGVGVGATVGAMVGAPRATPDSPLSPPIPPRRKKKANAGTEAVPVVPVMPSPPFPSNLPPAPPPISYKVPPPSIVPSVGPYAAQTTETPDLINPPEIMRQDLVVTQELQMKYAREKTPDRKKKKKKGVGTKKKAK</sequence>
<comment type="caution">
    <text evidence="3">The sequence shown here is derived from an EMBL/GenBank/DDBJ whole genome shotgun (WGS) entry which is preliminary data.</text>
</comment>
<keyword evidence="1" id="KW-0175">Coiled coil</keyword>
<feature type="region of interest" description="Disordered" evidence="2">
    <location>
        <begin position="292"/>
        <end position="466"/>
    </location>
</feature>
<feature type="region of interest" description="Disordered" evidence="2">
    <location>
        <begin position="489"/>
        <end position="516"/>
    </location>
</feature>
<dbReference type="OrthoDB" id="10441738at2759"/>
<evidence type="ECO:0000256" key="2">
    <source>
        <dbReference type="SAM" id="MobiDB-lite"/>
    </source>
</evidence>
<evidence type="ECO:0000313" key="3">
    <source>
        <dbReference type="EMBL" id="GMI07658.1"/>
    </source>
</evidence>